<evidence type="ECO:0000313" key="2">
    <source>
        <dbReference type="Proteomes" id="UP000814140"/>
    </source>
</evidence>
<keyword evidence="2" id="KW-1185">Reference proteome</keyword>
<evidence type="ECO:0000313" key="1">
    <source>
        <dbReference type="EMBL" id="KAI0060343.1"/>
    </source>
</evidence>
<comment type="caution">
    <text evidence="1">The sequence shown here is derived from an EMBL/GenBank/DDBJ whole genome shotgun (WGS) entry which is preliminary data.</text>
</comment>
<dbReference type="Proteomes" id="UP000814140">
    <property type="component" value="Unassembled WGS sequence"/>
</dbReference>
<dbReference type="EMBL" id="MU277219">
    <property type="protein sequence ID" value="KAI0060343.1"/>
    <property type="molecule type" value="Genomic_DNA"/>
</dbReference>
<protein>
    <submittedName>
        <fullName evidence="1">Uncharacterized protein</fullName>
    </submittedName>
</protein>
<gene>
    <name evidence="1" type="ORF">BV25DRAFT_948780</name>
</gene>
<reference evidence="1" key="1">
    <citation type="submission" date="2021-03" db="EMBL/GenBank/DDBJ databases">
        <authorList>
            <consortium name="DOE Joint Genome Institute"/>
            <person name="Ahrendt S."/>
            <person name="Looney B.P."/>
            <person name="Miyauchi S."/>
            <person name="Morin E."/>
            <person name="Drula E."/>
            <person name="Courty P.E."/>
            <person name="Chicoki N."/>
            <person name="Fauchery L."/>
            <person name="Kohler A."/>
            <person name="Kuo A."/>
            <person name="Labutti K."/>
            <person name="Pangilinan J."/>
            <person name="Lipzen A."/>
            <person name="Riley R."/>
            <person name="Andreopoulos W."/>
            <person name="He G."/>
            <person name="Johnson J."/>
            <person name="Barry K.W."/>
            <person name="Grigoriev I.V."/>
            <person name="Nagy L."/>
            <person name="Hibbett D."/>
            <person name="Henrissat B."/>
            <person name="Matheny P.B."/>
            <person name="Labbe J."/>
            <person name="Martin F."/>
        </authorList>
    </citation>
    <scope>NUCLEOTIDE SEQUENCE</scope>
    <source>
        <strain evidence="1">HHB10654</strain>
    </source>
</reference>
<organism evidence="1 2">
    <name type="scientific">Artomyces pyxidatus</name>
    <dbReference type="NCBI Taxonomy" id="48021"/>
    <lineage>
        <taxon>Eukaryota</taxon>
        <taxon>Fungi</taxon>
        <taxon>Dikarya</taxon>
        <taxon>Basidiomycota</taxon>
        <taxon>Agaricomycotina</taxon>
        <taxon>Agaricomycetes</taxon>
        <taxon>Russulales</taxon>
        <taxon>Auriscalpiaceae</taxon>
        <taxon>Artomyces</taxon>
    </lineage>
</organism>
<proteinExistence type="predicted"/>
<sequence length="648" mass="72981">MPVKCAWWHLFYQIKGSFYLNNHTYLNAWCRGCVKRYIELQQEADVVKVAMGELQELEVRSEETLMQLALIGAPDPKLTAPSTGVTPVSGRWKPMSTHALGCPYIKPAVLKLVQDKADADSATAAHLKSRASNRHTTIPIRTSIEPMPDSPQPNRDTSSLAMVRPLKRAKTSHNVLDDAPPWSDELQQLYSRDMCRLFVSCGMSWNMADDIEMHLFMGKWIPGSIVPGRRSLSGVFLDRAVAEAELKTRLRVNGKMGTGQCDGWKNCAKIPVVSSMMSVERKADLLRTHDMAGEPKTGDRLLEVIRDDIVYAKDHFGVETIGWCTDDGPDGKKARRLLKELMPYIITLVCWAHQINLVVGEYLMLPGFLDTINHAVEVVKWFNNHGTALAWFREEQVLTYKGRSRPLALLLPAATRWTAHFHSITRLLELSEAMQTCCLRHREGLLVCAGKTADVRAKAQQILDIVRDDFFWKKLLEIKAHLEPLAIAANVTQAPHTRADHVLLSLANLYRIYSTSTIDSAVQQKIHDSLERRWKAADQDIFILAVFFNPYLRASCFSRAALTQGALNHIAKKVFKQLFQSDPNSDFVRGLLEYANRKAEFSDEAMMLEDSKLMAAEESKDIDIVLIWQTIDASDDAVCPGRNGVTKL</sequence>
<accession>A0ACB8SV05</accession>
<reference evidence="1" key="2">
    <citation type="journal article" date="2022" name="New Phytol.">
        <title>Evolutionary transition to the ectomycorrhizal habit in the genomes of a hyperdiverse lineage of mushroom-forming fungi.</title>
        <authorList>
            <person name="Looney B."/>
            <person name="Miyauchi S."/>
            <person name="Morin E."/>
            <person name="Drula E."/>
            <person name="Courty P.E."/>
            <person name="Kohler A."/>
            <person name="Kuo A."/>
            <person name="LaButti K."/>
            <person name="Pangilinan J."/>
            <person name="Lipzen A."/>
            <person name="Riley R."/>
            <person name="Andreopoulos W."/>
            <person name="He G."/>
            <person name="Johnson J."/>
            <person name="Nolan M."/>
            <person name="Tritt A."/>
            <person name="Barry K.W."/>
            <person name="Grigoriev I.V."/>
            <person name="Nagy L.G."/>
            <person name="Hibbett D."/>
            <person name="Henrissat B."/>
            <person name="Matheny P.B."/>
            <person name="Labbe J."/>
            <person name="Martin F.M."/>
        </authorList>
    </citation>
    <scope>NUCLEOTIDE SEQUENCE</scope>
    <source>
        <strain evidence="1">HHB10654</strain>
    </source>
</reference>
<name>A0ACB8SV05_9AGAM</name>